<feature type="non-terminal residue" evidence="1">
    <location>
        <position position="1"/>
    </location>
</feature>
<evidence type="ECO:0000313" key="1">
    <source>
        <dbReference type="EMBL" id="CAF4459076.1"/>
    </source>
</evidence>
<protein>
    <submittedName>
        <fullName evidence="1">Uncharacterized protein</fullName>
    </submittedName>
</protein>
<gene>
    <name evidence="1" type="ORF">OKA104_LOCUS54585</name>
</gene>
<feature type="non-terminal residue" evidence="1">
    <location>
        <position position="64"/>
    </location>
</feature>
<sequence length="64" mass="7451">LNATGTPKDPIVMKLANKEFVMEQIANGHNPFQYHFTDEVPFAKYKYNPFIDRLQIRLDIGRTP</sequence>
<accession>A0A820SZM3</accession>
<dbReference type="Proteomes" id="UP000663881">
    <property type="component" value="Unassembled WGS sequence"/>
</dbReference>
<evidence type="ECO:0000313" key="2">
    <source>
        <dbReference type="Proteomes" id="UP000663881"/>
    </source>
</evidence>
<name>A0A820SZM3_9BILA</name>
<dbReference type="AlphaFoldDB" id="A0A820SZM3"/>
<proteinExistence type="predicted"/>
<organism evidence="1 2">
    <name type="scientific">Adineta steineri</name>
    <dbReference type="NCBI Taxonomy" id="433720"/>
    <lineage>
        <taxon>Eukaryota</taxon>
        <taxon>Metazoa</taxon>
        <taxon>Spiralia</taxon>
        <taxon>Gnathifera</taxon>
        <taxon>Rotifera</taxon>
        <taxon>Eurotatoria</taxon>
        <taxon>Bdelloidea</taxon>
        <taxon>Adinetida</taxon>
        <taxon>Adinetidae</taxon>
        <taxon>Adineta</taxon>
    </lineage>
</organism>
<dbReference type="EMBL" id="CAJOAY010036708">
    <property type="protein sequence ID" value="CAF4459076.1"/>
    <property type="molecule type" value="Genomic_DNA"/>
</dbReference>
<reference evidence="1" key="1">
    <citation type="submission" date="2021-02" db="EMBL/GenBank/DDBJ databases">
        <authorList>
            <person name="Nowell W R."/>
        </authorList>
    </citation>
    <scope>NUCLEOTIDE SEQUENCE</scope>
</reference>
<comment type="caution">
    <text evidence="1">The sequence shown here is derived from an EMBL/GenBank/DDBJ whole genome shotgun (WGS) entry which is preliminary data.</text>
</comment>